<keyword evidence="2" id="KW-1185">Reference proteome</keyword>
<organism evidence="1 2">
    <name type="scientific">Pyrus ussuriensis x Pyrus communis</name>
    <dbReference type="NCBI Taxonomy" id="2448454"/>
    <lineage>
        <taxon>Eukaryota</taxon>
        <taxon>Viridiplantae</taxon>
        <taxon>Streptophyta</taxon>
        <taxon>Embryophyta</taxon>
        <taxon>Tracheophyta</taxon>
        <taxon>Spermatophyta</taxon>
        <taxon>Magnoliopsida</taxon>
        <taxon>eudicotyledons</taxon>
        <taxon>Gunneridae</taxon>
        <taxon>Pentapetalae</taxon>
        <taxon>rosids</taxon>
        <taxon>fabids</taxon>
        <taxon>Rosales</taxon>
        <taxon>Rosaceae</taxon>
        <taxon>Amygdaloideae</taxon>
        <taxon>Maleae</taxon>
        <taxon>Pyrus</taxon>
    </lineage>
</organism>
<reference evidence="1 2" key="1">
    <citation type="submission" date="2019-09" db="EMBL/GenBank/DDBJ databases">
        <authorList>
            <person name="Ou C."/>
        </authorList>
    </citation>
    <scope>NUCLEOTIDE SEQUENCE [LARGE SCALE GENOMIC DNA]</scope>
    <source>
        <strain evidence="1">S2</strain>
        <tissue evidence="1">Leaf</tissue>
    </source>
</reference>
<protein>
    <submittedName>
        <fullName evidence="1">WD40 repeat protein</fullName>
    </submittedName>
</protein>
<dbReference type="AlphaFoldDB" id="A0A5N5FEJ6"/>
<dbReference type="EMBL" id="SMOL01000781">
    <property type="protein sequence ID" value="KAB2596884.1"/>
    <property type="molecule type" value="Genomic_DNA"/>
</dbReference>
<sequence>MLMYSAGAETNQLQWSAAQPDWISIAFSNKMRLLKVYSVLMEAGMYFIKENKLRVTKSGKYIKNLEITKDGEINTKSQVPPYPGGYRVVPRTRSIHKERRGHSEQVGEQPRWIGDACGQQLLQ</sequence>
<evidence type="ECO:0000313" key="1">
    <source>
        <dbReference type="EMBL" id="KAB2596884.1"/>
    </source>
</evidence>
<reference evidence="1 2" key="3">
    <citation type="submission" date="2019-11" db="EMBL/GenBank/DDBJ databases">
        <title>A de novo genome assembly of a pear dwarfing rootstock.</title>
        <authorList>
            <person name="Wang F."/>
            <person name="Wang J."/>
            <person name="Li S."/>
            <person name="Zhang Y."/>
            <person name="Fang M."/>
            <person name="Ma L."/>
            <person name="Zhao Y."/>
            <person name="Jiang S."/>
        </authorList>
    </citation>
    <scope>NUCLEOTIDE SEQUENCE [LARGE SCALE GENOMIC DNA]</scope>
    <source>
        <strain evidence="1">S2</strain>
        <tissue evidence="1">Leaf</tissue>
    </source>
</reference>
<accession>A0A5N5FEJ6</accession>
<gene>
    <name evidence="1" type="ORF">D8674_032334</name>
</gene>
<name>A0A5N5FEJ6_9ROSA</name>
<reference evidence="2" key="2">
    <citation type="submission" date="2019-10" db="EMBL/GenBank/DDBJ databases">
        <title>A de novo genome assembly of a pear dwarfing rootstock.</title>
        <authorList>
            <person name="Wang F."/>
            <person name="Wang J."/>
            <person name="Li S."/>
            <person name="Zhang Y."/>
            <person name="Fang M."/>
            <person name="Ma L."/>
            <person name="Zhao Y."/>
            <person name="Jiang S."/>
        </authorList>
    </citation>
    <scope>NUCLEOTIDE SEQUENCE [LARGE SCALE GENOMIC DNA]</scope>
</reference>
<dbReference type="OrthoDB" id="1670136at2759"/>
<proteinExistence type="predicted"/>
<dbReference type="Proteomes" id="UP000327157">
    <property type="component" value="Chromosome 7"/>
</dbReference>
<evidence type="ECO:0000313" key="2">
    <source>
        <dbReference type="Proteomes" id="UP000327157"/>
    </source>
</evidence>
<comment type="caution">
    <text evidence="1">The sequence shown here is derived from an EMBL/GenBank/DDBJ whole genome shotgun (WGS) entry which is preliminary data.</text>
</comment>